<name>A0A0R3T1Y4_RODNA</name>
<keyword evidence="7 8" id="KW-0472">Membrane</keyword>
<dbReference type="PROSITE" id="PS50920">
    <property type="entry name" value="SOLCAR"/>
    <property type="match status" value="3"/>
</dbReference>
<dbReference type="EMBL" id="UZAE01000306">
    <property type="protein sequence ID" value="VDN96776.1"/>
    <property type="molecule type" value="Genomic_DNA"/>
</dbReference>
<accession>A0A0R3T1Y4</accession>
<keyword evidence="6 10" id="KW-1133">Transmembrane helix</keyword>
<evidence type="ECO:0000256" key="4">
    <source>
        <dbReference type="ARBA" id="ARBA00022692"/>
    </source>
</evidence>
<feature type="transmembrane region" description="Helical" evidence="10">
    <location>
        <begin position="47"/>
        <end position="71"/>
    </location>
</feature>
<sequence length="279" mass="30396">MLPYEKITPLLSGATAGLCVDLALYPLDTIKTRLQSMVHSVKPSGGFHLFAGLPAVLFGSAPSAALFFCAYEMTKNRTSSENIPPWFPPMIAACVGEIFACVIRVPCETIKQRAQAHPHLGIAGIFSNALRSEGLAGLYRGYLSTIFRELPFSLIQYPIWEALKFSMQRYNQRGNSGLGEGELSKGQFALCGGLAGAFAGACTTPLDVIKTRIMLADRRSAYSTSNVFTVMRLVYAESGIRGLFAGLVPRVSMLAIGGSIFLGLYDITKSFWLRAFERR</sequence>
<reference evidence="13" key="1">
    <citation type="submission" date="2017-02" db="UniProtKB">
        <authorList>
            <consortium name="WormBaseParasite"/>
        </authorList>
    </citation>
    <scope>IDENTIFICATION</scope>
</reference>
<dbReference type="InterPro" id="IPR023395">
    <property type="entry name" value="MCP_dom_sf"/>
</dbReference>
<dbReference type="OrthoDB" id="276989at2759"/>
<feature type="transmembrane region" description="Helical" evidence="10">
    <location>
        <begin position="7"/>
        <end position="27"/>
    </location>
</feature>
<comment type="subcellular location">
    <subcellularLocation>
        <location evidence="1">Membrane</location>
        <topology evidence="1">Multi-pass membrane protein</topology>
    </subcellularLocation>
</comment>
<evidence type="ECO:0000256" key="7">
    <source>
        <dbReference type="ARBA" id="ARBA00023136"/>
    </source>
</evidence>
<gene>
    <name evidence="11" type="ORF">HNAJ_LOCUS917</name>
</gene>
<dbReference type="Proteomes" id="UP000278807">
    <property type="component" value="Unassembled WGS sequence"/>
</dbReference>
<feature type="repeat" description="Solcar" evidence="8">
    <location>
        <begin position="4"/>
        <end position="77"/>
    </location>
</feature>
<reference evidence="11 12" key="2">
    <citation type="submission" date="2018-11" db="EMBL/GenBank/DDBJ databases">
        <authorList>
            <consortium name="Pathogen Informatics"/>
        </authorList>
    </citation>
    <scope>NUCLEOTIDE SEQUENCE [LARGE SCALE GENOMIC DNA]</scope>
</reference>
<proteinExistence type="inferred from homology"/>
<protein>
    <submittedName>
        <fullName evidence="13">S-adenosylmethionine mitochondrial carrier protein</fullName>
    </submittedName>
</protein>
<keyword evidence="4 8" id="KW-0812">Transmembrane</keyword>
<evidence type="ECO:0000256" key="6">
    <source>
        <dbReference type="ARBA" id="ARBA00022989"/>
    </source>
</evidence>
<dbReference type="WBParaSite" id="HNAJ_0000091701-mRNA-1">
    <property type="protein sequence ID" value="HNAJ_0000091701-mRNA-1"/>
    <property type="gene ID" value="HNAJ_0000091701"/>
</dbReference>
<dbReference type="InterPro" id="IPR018108">
    <property type="entry name" value="MCP_transmembrane"/>
</dbReference>
<evidence type="ECO:0000313" key="12">
    <source>
        <dbReference type="Proteomes" id="UP000278807"/>
    </source>
</evidence>
<dbReference type="GO" id="GO:0016020">
    <property type="term" value="C:membrane"/>
    <property type="evidence" value="ECO:0007669"/>
    <property type="project" value="UniProtKB-SubCell"/>
</dbReference>
<evidence type="ECO:0000256" key="3">
    <source>
        <dbReference type="ARBA" id="ARBA00022448"/>
    </source>
</evidence>
<evidence type="ECO:0000313" key="11">
    <source>
        <dbReference type="EMBL" id="VDN96776.1"/>
    </source>
</evidence>
<organism evidence="13">
    <name type="scientific">Rodentolepis nana</name>
    <name type="common">Dwarf tapeworm</name>
    <name type="synonym">Hymenolepis nana</name>
    <dbReference type="NCBI Taxonomy" id="102285"/>
    <lineage>
        <taxon>Eukaryota</taxon>
        <taxon>Metazoa</taxon>
        <taxon>Spiralia</taxon>
        <taxon>Lophotrochozoa</taxon>
        <taxon>Platyhelminthes</taxon>
        <taxon>Cestoda</taxon>
        <taxon>Eucestoda</taxon>
        <taxon>Cyclophyllidea</taxon>
        <taxon>Hymenolepididae</taxon>
        <taxon>Rodentolepis</taxon>
    </lineage>
</organism>
<dbReference type="SUPFAM" id="SSF103506">
    <property type="entry name" value="Mitochondrial carrier"/>
    <property type="match status" value="1"/>
</dbReference>
<keyword evidence="3 9" id="KW-0813">Transport</keyword>
<evidence type="ECO:0000256" key="10">
    <source>
        <dbReference type="SAM" id="Phobius"/>
    </source>
</evidence>
<evidence type="ECO:0000256" key="5">
    <source>
        <dbReference type="ARBA" id="ARBA00022737"/>
    </source>
</evidence>
<dbReference type="Pfam" id="PF00153">
    <property type="entry name" value="Mito_carr"/>
    <property type="match status" value="3"/>
</dbReference>
<evidence type="ECO:0000313" key="13">
    <source>
        <dbReference type="WBParaSite" id="HNAJ_0000091701-mRNA-1"/>
    </source>
</evidence>
<keyword evidence="5" id="KW-0677">Repeat</keyword>
<evidence type="ECO:0000256" key="2">
    <source>
        <dbReference type="ARBA" id="ARBA00006375"/>
    </source>
</evidence>
<dbReference type="AlphaFoldDB" id="A0A0R3T1Y4"/>
<evidence type="ECO:0000256" key="9">
    <source>
        <dbReference type="RuleBase" id="RU000488"/>
    </source>
</evidence>
<feature type="repeat" description="Solcar" evidence="8">
    <location>
        <begin position="187"/>
        <end position="271"/>
    </location>
</feature>
<evidence type="ECO:0000256" key="8">
    <source>
        <dbReference type="PROSITE-ProRule" id="PRU00282"/>
    </source>
</evidence>
<feature type="repeat" description="Solcar" evidence="8">
    <location>
        <begin position="84"/>
        <end position="166"/>
    </location>
</feature>
<feature type="transmembrane region" description="Helical" evidence="10">
    <location>
        <begin position="242"/>
        <end position="265"/>
    </location>
</feature>
<comment type="similarity">
    <text evidence="2 9">Belongs to the mitochondrial carrier (TC 2.A.29) family.</text>
</comment>
<dbReference type="Gene3D" id="1.50.40.10">
    <property type="entry name" value="Mitochondrial carrier domain"/>
    <property type="match status" value="1"/>
</dbReference>
<keyword evidence="12" id="KW-1185">Reference proteome</keyword>
<dbReference type="STRING" id="102285.A0A0R3T1Y4"/>
<evidence type="ECO:0000256" key="1">
    <source>
        <dbReference type="ARBA" id="ARBA00004141"/>
    </source>
</evidence>
<dbReference type="PANTHER" id="PTHR45667">
    <property type="entry name" value="S-ADENOSYLMETHIONINE MITOCHONDRIAL CARRIER PROTEIN"/>
    <property type="match status" value="1"/>
</dbReference>